<accession>A0ABV2I0H6</accession>
<keyword evidence="2" id="KW-1185">Reference proteome</keyword>
<dbReference type="Proteomes" id="UP001549036">
    <property type="component" value="Unassembled WGS sequence"/>
</dbReference>
<reference evidence="1 2" key="1">
    <citation type="submission" date="2024-06" db="EMBL/GenBank/DDBJ databases">
        <title>Genomic Encyclopedia of Type Strains, Phase IV (KMG-IV): sequencing the most valuable type-strain genomes for metagenomic binning, comparative biology and taxonomic classification.</title>
        <authorList>
            <person name="Goeker M."/>
        </authorList>
    </citation>
    <scope>NUCLEOTIDE SEQUENCE [LARGE SCALE GENOMIC DNA]</scope>
    <source>
        <strain evidence="1 2">DSM 29846</strain>
    </source>
</reference>
<comment type="caution">
    <text evidence="1">The sequence shown here is derived from an EMBL/GenBank/DDBJ whole genome shotgun (WGS) entry which is preliminary data.</text>
</comment>
<gene>
    <name evidence="1" type="ORF">ABID26_005834</name>
</gene>
<sequence>MSPKATEGIAAREAPTPFSFAWGAGDLRARTPSDLPGISPSRGDYAFKRREIHLPDDGECETLRQDAASEMPARPARSMIPGILQWPQAWKPQKPGIGPAC</sequence>
<protein>
    <submittedName>
        <fullName evidence="1">Uncharacterized protein</fullName>
    </submittedName>
</protein>
<evidence type="ECO:0000313" key="2">
    <source>
        <dbReference type="Proteomes" id="UP001549036"/>
    </source>
</evidence>
<dbReference type="EMBL" id="JBEPLM010000015">
    <property type="protein sequence ID" value="MET3596415.1"/>
    <property type="molecule type" value="Genomic_DNA"/>
</dbReference>
<evidence type="ECO:0000313" key="1">
    <source>
        <dbReference type="EMBL" id="MET3596415.1"/>
    </source>
</evidence>
<organism evidence="1 2">
    <name type="scientific">Mesorhizobium shonense</name>
    <dbReference type="NCBI Taxonomy" id="1209948"/>
    <lineage>
        <taxon>Bacteria</taxon>
        <taxon>Pseudomonadati</taxon>
        <taxon>Pseudomonadota</taxon>
        <taxon>Alphaproteobacteria</taxon>
        <taxon>Hyphomicrobiales</taxon>
        <taxon>Phyllobacteriaceae</taxon>
        <taxon>Mesorhizobium</taxon>
    </lineage>
</organism>
<name>A0ABV2I0H6_9HYPH</name>
<proteinExistence type="predicted"/>